<evidence type="ECO:0000259" key="2">
    <source>
        <dbReference type="Pfam" id="PF07811"/>
    </source>
</evidence>
<proteinExistence type="predicted"/>
<feature type="transmembrane region" description="Helical" evidence="1">
    <location>
        <begin position="32"/>
        <end position="54"/>
    </location>
</feature>
<accession>A0A4R3JDD8</accession>
<evidence type="ECO:0000256" key="1">
    <source>
        <dbReference type="SAM" id="Phobius"/>
    </source>
</evidence>
<keyword evidence="1" id="KW-0812">Transmembrane</keyword>
<dbReference type="OrthoDB" id="7427721at2"/>
<comment type="caution">
    <text evidence="3">The sequence shown here is derived from an EMBL/GenBank/DDBJ whole genome shotgun (WGS) entry which is preliminary data.</text>
</comment>
<sequence>MTQTRTARRIRPILRKVAEKTADNRGATAVEFALVAPVFLMFVLGLVDFGRVYWIKSTMQYAVEQTARYAMVNPTATNTTLTTYAVSQVNGLDPSGITFNAADSTVSGTAFKTITASYTYTFSIPFVTLADAVLSAKSSAPVVVPVTPHGHHS</sequence>
<dbReference type="EMBL" id="SLZW01000002">
    <property type="protein sequence ID" value="TCS64018.1"/>
    <property type="molecule type" value="Genomic_DNA"/>
</dbReference>
<evidence type="ECO:0000313" key="3">
    <source>
        <dbReference type="EMBL" id="TCS64018.1"/>
    </source>
</evidence>
<evidence type="ECO:0000313" key="4">
    <source>
        <dbReference type="Proteomes" id="UP000295304"/>
    </source>
</evidence>
<keyword evidence="4" id="KW-1185">Reference proteome</keyword>
<dbReference type="AlphaFoldDB" id="A0A4R3JDD8"/>
<dbReference type="RefSeq" id="WP_132937993.1">
    <property type="nucleotide sequence ID" value="NZ_CP119676.1"/>
</dbReference>
<keyword evidence="1" id="KW-0472">Membrane</keyword>
<dbReference type="Pfam" id="PF07811">
    <property type="entry name" value="TadE"/>
    <property type="match status" value="1"/>
</dbReference>
<name>A0A4R3JDD8_9PROT</name>
<organism evidence="3 4">
    <name type="scientific">Varunaivibrio sulfuroxidans</name>
    <dbReference type="NCBI Taxonomy" id="1773489"/>
    <lineage>
        <taxon>Bacteria</taxon>
        <taxon>Pseudomonadati</taxon>
        <taxon>Pseudomonadota</taxon>
        <taxon>Alphaproteobacteria</taxon>
        <taxon>Rhodospirillales</taxon>
        <taxon>Magnetovibrionaceae</taxon>
        <taxon>Varunaivibrio</taxon>
    </lineage>
</organism>
<dbReference type="InterPro" id="IPR012495">
    <property type="entry name" value="TadE-like_dom"/>
</dbReference>
<feature type="domain" description="TadE-like" evidence="2">
    <location>
        <begin position="26"/>
        <end position="68"/>
    </location>
</feature>
<protein>
    <submittedName>
        <fullName evidence="3">Flp pilus assembly protein TadG</fullName>
    </submittedName>
</protein>
<keyword evidence="1" id="KW-1133">Transmembrane helix</keyword>
<reference evidence="3 4" key="1">
    <citation type="submission" date="2019-03" db="EMBL/GenBank/DDBJ databases">
        <title>Genomic Encyclopedia of Type Strains, Phase IV (KMG-IV): sequencing the most valuable type-strain genomes for metagenomic binning, comparative biology and taxonomic classification.</title>
        <authorList>
            <person name="Goeker M."/>
        </authorList>
    </citation>
    <scope>NUCLEOTIDE SEQUENCE [LARGE SCALE GENOMIC DNA]</scope>
    <source>
        <strain evidence="3 4">DSM 101688</strain>
    </source>
</reference>
<gene>
    <name evidence="3" type="ORF">EDD55_10255</name>
</gene>
<dbReference type="Proteomes" id="UP000295304">
    <property type="component" value="Unassembled WGS sequence"/>
</dbReference>